<evidence type="ECO:0000313" key="10">
    <source>
        <dbReference type="Proteomes" id="UP000295254"/>
    </source>
</evidence>
<dbReference type="GO" id="GO:0005737">
    <property type="term" value="C:cytoplasm"/>
    <property type="evidence" value="ECO:0007669"/>
    <property type="project" value="TreeGrafter"/>
</dbReference>
<dbReference type="Pfam" id="PF20178">
    <property type="entry name" value="ToxA_N"/>
    <property type="match status" value="1"/>
</dbReference>
<dbReference type="Gene3D" id="1.20.1270.130">
    <property type="entry name" value="Shigella T3SS effector IpaH domain"/>
    <property type="match status" value="1"/>
</dbReference>
<dbReference type="EMBL" id="RRZK01000008">
    <property type="protein sequence ID" value="TDB65719.1"/>
    <property type="molecule type" value="Genomic_DNA"/>
</dbReference>
<keyword evidence="4" id="KW-0677">Repeat</keyword>
<dbReference type="InterPro" id="IPR050216">
    <property type="entry name" value="LRR_domain-containing"/>
</dbReference>
<keyword evidence="6" id="KW-0964">Secreted</keyword>
<dbReference type="OrthoDB" id="1467561at2"/>
<accession>A0A4R4KGQ2</accession>
<evidence type="ECO:0000256" key="7">
    <source>
        <dbReference type="SAM" id="MobiDB-lite"/>
    </source>
</evidence>
<dbReference type="PANTHER" id="PTHR48051">
    <property type="match status" value="1"/>
</dbReference>
<evidence type="ECO:0000256" key="1">
    <source>
        <dbReference type="ARBA" id="ARBA00000900"/>
    </source>
</evidence>
<dbReference type="Proteomes" id="UP000295254">
    <property type="component" value="Unassembled WGS sequence"/>
</dbReference>
<sequence length="2327" mass="258801">MSAMDSPMDAGLHTDLIKDRLPAWINHLTTADIKALGQSRIPAQLPVNANPDWLARATPQMRQRLRDSQTRSRAANVALARTLKDLKGITEFCEPLLKEALRSQFGVEPDLKHNQLYHLRYRQLTITQPLLQAALGNFEANMAFDEVALEQTSAIAPLGALLTEYYGEPRADGTRAARYRYTEKLAMKPAEFSALCRRLDLGKQYQDHLAGIFDAPANKARVREQMISAQKAAMEVRVHSARIRDEITQAGYETLLALLSGQSAPTFNGHPVVCSQLEMFGASLGEIVIIGAGTRATQQLLKRGEPWTALLHLNPLPFLRKQLSANEERIIVYIPGAPLYPIKEYASFKAFEHDLRLNVRHAQYQRLLTGYAKHDEAGHFIATLKAALMTYKWNANAGSNGRYEQVYDDEANLRLKESFFATELFGELHTRHQQRMKANARLLVVPTADVDNEAFWARLKHFAGLGLDFLNVAAFFVPGLGEVMMAVAAVQLSVEVYEGIEAWQEGDSDEAWSHLESVAVNVAFIAALGAAGAAAGKAPVIQVSRWVDGLVPVKLPNGEARLWKPDLAPYRSSFFLDPHASPNALGQFKSDGRTFIKIDGHLHEKVFDSDAGQWRIRHPSNPDAYQPLMQHNGQGAWRHSLERPLEWDRPTLLRRMGPQAEGFTDQELERIADVSGISDDALRKMHVDNLPMPPLLRDTLRQFQVDRQVNNLIRQMRSDQPLSDEYSHLLPFISELPGWPHGRQMEVFDGVKGSGPSTLYGVAGSAVAEPIQFSRNDVYGARFADRLLAQLNEQEIVGLLGVEGARVNTLRGSVLREQFAELAQRKKSALFNRLYTAETSGDPGVQLFQRHHPGLSVRAASELLGNATELERGRMRDSQRVPLRLAEEARWYVQQNRLSRALAGLQLESMAAADSDRLALHALKKLPGWPSDVRLEVRDGNIRGQLLDSIGPETASVRKFLVRQSEGYRAFDEQGQALNSVPRHGRNLYASIMHALPDAARQSLNLPHVGQGADLEQAILKQAFLNRSEMARALGQQPSKSWFKPPMRLADGRTGYPLSGRGAGRASPSLIARVEDFFPGVQEWEASLFIYRCQLEGNTDQQILHLLNTKARELEGLRNSLDQWAAQDAPETSAMDMNPVGRQQTVDRIIDSWRRSFIGAGNEYQRLNLQGLTDLPNLPDGFSQVSELLIGGQDFTGHQAATLLQRFPAVKKLTIRLNDLTGLPDALALQTSLTELTIEGYRVQYPAEFQARLNAMPALERLRLLGTGSLNRIDVSRLTGLRELNLSGAKLIEWPGGALGLEHLEQLNLRGSDLQSLPAELLSGHEQLWRGLTLDWSTLNHESFMAAYAWLKDNPAHLVDTGAMVDSYCRGVLSRAMGQLDTRAVEGWRLAGDSSDVMLDRVGQLRQQESQLDQVLLNWQSRAHTVDQQPVDSRSLLSIGQHLKSAWRNGVRARIELQPLVPGPSWRPGGSGVGNILDLSGVALGGLPALPENTFAHVLALRIAGVRASVEEIDGFLKGFSELRELDISGNALAELPAAVEGLAHLDRLNASGNQILVTPAVQQRLSGLAGLQQLTLKSNPLRALDVTGLNRLQTLDVSHSALREWPAGILGLPELTRLDLSYSAIHNLPTELWLGHDGLLANSNVRGCPLSAQTLAELQAWSRGNGSSLGIPADALLEGHTGGEPEYFSGEETQDAINRDLLPAVAADVPRNDPGFSLVNRLKLLDPAMSEATAEQVIELMRTKGLPFLQIDSRISQWRLQLETLHQQLNDWINIRTYREGNYRVSSTYRRRAAERILSVWREQLRGVPAVSNSNPGSLLDLSQIPLGELPALSGDFSHVGSLNLTRVSNGGQGFDAFLGVFTQIRTLVINRNGLAELPAAISRLGQLERMEAAHNNLTDSEGLQREISGSTQLRWLDLSENDLQRISVGGLLRLENLYLNNNALTEWPQASLDLPSLRTLNLSDNSLSEFPLEATVGHDELMRGTVLSNNVLPADELRNLQAYARRSGNTLGYNLDEIEQMIEDYERDEWAASDFSSEDEGGDETESKQSERWIDSDEEMAADKQATWDSLKDEEGSQDFFHLLSQLRHTRDFISDRAGLTRRVWQVLEAAQSSTDLRKDLFLISERGYTCGDGRILRFSDLEVKVFEFNALRSVAPGQEGRELFKLSRNLFRLGKVEEIAKVQAERPPKKDPAEVRLAYRIGLTERLELPAQPDSMLYQGVSGVTSRDLDAAYTTVTNAENSREFVDEIVRREYWIDYLKRKYPDEYAALATRQAEAADALESRYPDFSDAYLREVDELNSAKNTESLNLAVQLTGRERAEIGL</sequence>
<dbReference type="PROSITE" id="PS52053">
    <property type="entry name" value="NEL"/>
    <property type="match status" value="1"/>
</dbReference>
<evidence type="ECO:0000256" key="3">
    <source>
        <dbReference type="ARBA" id="ARBA00022614"/>
    </source>
</evidence>
<keyword evidence="6" id="KW-0833">Ubl conjugation pathway</keyword>
<dbReference type="Pfam" id="PF13855">
    <property type="entry name" value="LRR_8"/>
    <property type="match status" value="1"/>
</dbReference>
<gene>
    <name evidence="9" type="ORF">EIY72_09435</name>
</gene>
<keyword evidence="3" id="KW-0433">Leucine-rich repeat</keyword>
<dbReference type="Gene3D" id="3.80.10.10">
    <property type="entry name" value="Ribonuclease Inhibitor"/>
    <property type="match status" value="3"/>
</dbReference>
<dbReference type="EC" id="2.3.2.27" evidence="2"/>
<organism evidence="9 10">
    <name type="scientific">Pseudomonas vancouverensis</name>
    <dbReference type="NCBI Taxonomy" id="95300"/>
    <lineage>
        <taxon>Bacteria</taxon>
        <taxon>Pseudomonadati</taxon>
        <taxon>Pseudomonadota</taxon>
        <taxon>Gammaproteobacteria</taxon>
        <taxon>Pseudomonadales</taxon>
        <taxon>Pseudomonadaceae</taxon>
        <taxon>Pseudomonas</taxon>
    </lineage>
</organism>
<proteinExistence type="inferred from homology"/>
<dbReference type="GO" id="GO:0061630">
    <property type="term" value="F:ubiquitin protein ligase activity"/>
    <property type="evidence" value="ECO:0007669"/>
    <property type="project" value="UniProtKB-EC"/>
</dbReference>
<dbReference type="Gene3D" id="1.20.58.360">
    <property type="entry name" value="Shigella T3SS effector IpaH defines"/>
    <property type="match status" value="1"/>
</dbReference>
<comment type="catalytic activity">
    <reaction evidence="1">
        <text>S-ubiquitinyl-[E2 ubiquitin-conjugating enzyme]-L-cysteine + [acceptor protein]-L-lysine = [E2 ubiquitin-conjugating enzyme]-L-cysteine + N(6)-ubiquitinyl-[acceptor protein]-L-lysine.</text>
        <dbReference type="EC" id="2.3.2.27"/>
    </reaction>
</comment>
<dbReference type="InterPro" id="IPR003591">
    <property type="entry name" value="Leu-rich_rpt_typical-subtyp"/>
</dbReference>
<dbReference type="PANTHER" id="PTHR48051:SF1">
    <property type="entry name" value="RAS SUPPRESSOR PROTEIN 1"/>
    <property type="match status" value="1"/>
</dbReference>
<comment type="caution">
    <text evidence="9">The sequence shown here is derived from an EMBL/GenBank/DDBJ whole genome shotgun (WGS) entry which is preliminary data.</text>
</comment>
<dbReference type="GO" id="GO:0005576">
    <property type="term" value="C:extracellular region"/>
    <property type="evidence" value="ECO:0007669"/>
    <property type="project" value="UniProtKB-UniRule"/>
</dbReference>
<feature type="compositionally biased region" description="Basic and acidic residues" evidence="7">
    <location>
        <begin position="2047"/>
        <end position="2057"/>
    </location>
</feature>
<keyword evidence="6" id="KW-0832">Ubl conjugation</keyword>
<dbReference type="Pfam" id="PF14496">
    <property type="entry name" value="NEL"/>
    <property type="match status" value="1"/>
</dbReference>
<keyword evidence="6" id="KW-1035">Host cytoplasm</keyword>
<evidence type="ECO:0000259" key="8">
    <source>
        <dbReference type="PROSITE" id="PS52053"/>
    </source>
</evidence>
<keyword evidence="10" id="KW-1185">Reference proteome</keyword>
<evidence type="ECO:0000256" key="5">
    <source>
        <dbReference type="ARBA" id="ARBA00023026"/>
    </source>
</evidence>
<name>A0A4R4KGQ2_PSEVA</name>
<dbReference type="InterPro" id="IPR001611">
    <property type="entry name" value="Leu-rich_rpt"/>
</dbReference>
<comment type="similarity">
    <text evidence="6">Belongs to the LRR-containing bacterial E3 ligase family.</text>
</comment>
<dbReference type="PROSITE" id="PS51450">
    <property type="entry name" value="LRR"/>
    <property type="match status" value="2"/>
</dbReference>
<feature type="domain" description="NEL" evidence="8">
    <location>
        <begin position="2047"/>
        <end position="2327"/>
    </location>
</feature>
<keyword evidence="5" id="KW-0843">Virulence</keyword>
<dbReference type="SUPFAM" id="SSF52058">
    <property type="entry name" value="L domain-like"/>
    <property type="match status" value="3"/>
</dbReference>
<evidence type="ECO:0000256" key="6">
    <source>
        <dbReference type="PROSITE-ProRule" id="PRU01398"/>
    </source>
</evidence>
<keyword evidence="6" id="KW-0808">Transferase</keyword>
<dbReference type="SMART" id="SM00369">
    <property type="entry name" value="LRR_TYP"/>
    <property type="match status" value="8"/>
</dbReference>
<comment type="PTM">
    <text evidence="6">Ubiquitinated in the presence of host E1 ubiquitin-activating enzyme, E2 ubiquitin-conjugating enzyme and ubiquitin.</text>
</comment>
<feature type="region of interest" description="Disordered" evidence="7">
    <location>
        <begin position="2034"/>
        <end position="2058"/>
    </location>
</feature>
<protein>
    <recommendedName>
        <fullName evidence="2">RING-type E3 ubiquitin transferase</fullName>
        <ecNumber evidence="2">2.3.2.27</ecNumber>
    </recommendedName>
</protein>
<dbReference type="InterPro" id="IPR032675">
    <property type="entry name" value="LRR_dom_sf"/>
</dbReference>
<dbReference type="InterPro" id="IPR029487">
    <property type="entry name" value="NEL_dom"/>
</dbReference>
<reference evidence="10" key="1">
    <citation type="journal article" date="2019" name="bioRxiv">
        <title>Bacterially produced spermidine induces plant systemic susceptibility to pathogens.</title>
        <authorList>
            <person name="Melnyk R.A."/>
            <person name="Beskrovnaya P.A."/>
            <person name="Liu Z."/>
            <person name="Song Y."/>
            <person name="Haney C.H."/>
        </authorList>
    </citation>
    <scope>NUCLEOTIDE SEQUENCE [LARGE SCALE GENOMIC DNA]</scope>
    <source>
        <strain evidence="10">Dha-51</strain>
    </source>
</reference>
<feature type="active site" description="Glycyl thioester intermediate" evidence="6">
    <location>
        <position position="2133"/>
    </location>
</feature>
<dbReference type="GO" id="GO:0016567">
    <property type="term" value="P:protein ubiquitination"/>
    <property type="evidence" value="ECO:0007669"/>
    <property type="project" value="InterPro"/>
</dbReference>
<dbReference type="InterPro" id="IPR046673">
    <property type="entry name" value="ToxA_N"/>
</dbReference>
<evidence type="ECO:0000313" key="9">
    <source>
        <dbReference type="EMBL" id="TDB65719.1"/>
    </source>
</evidence>
<evidence type="ECO:0000256" key="4">
    <source>
        <dbReference type="ARBA" id="ARBA00022737"/>
    </source>
</evidence>
<evidence type="ECO:0000256" key="2">
    <source>
        <dbReference type="ARBA" id="ARBA00012483"/>
    </source>
</evidence>